<sequence length="68" mass="7964">MKKGRHQETGQLSCLISIPIFKRRNTSRKGFAPGWMKKGIHQEAEQLTCLILILIFKRRNISLERIRS</sequence>
<proteinExistence type="predicted"/>
<name>A0A133KL89_HEYCO</name>
<reference evidence="2" key="1">
    <citation type="submission" date="2016-01" db="EMBL/GenBank/DDBJ databases">
        <authorList>
            <person name="Mitreva M."/>
            <person name="Pepin K.H."/>
            <person name="Mihindukulasuriya K.A."/>
            <person name="Fulton R."/>
            <person name="Fronick C."/>
            <person name="O'Laughlin M."/>
            <person name="Miner T."/>
            <person name="Herter B."/>
            <person name="Rosa B.A."/>
            <person name="Cordes M."/>
            <person name="Tomlinson C."/>
            <person name="Wollam A."/>
            <person name="Palsikar V.B."/>
            <person name="Mardis E.R."/>
            <person name="Wilson R.K."/>
        </authorList>
    </citation>
    <scope>NUCLEOTIDE SEQUENCE [LARGE SCALE GENOMIC DNA]</scope>
    <source>
        <strain evidence="2">GED7749B</strain>
    </source>
</reference>
<evidence type="ECO:0000313" key="2">
    <source>
        <dbReference type="Proteomes" id="UP000070376"/>
    </source>
</evidence>
<dbReference type="EMBL" id="LRPN01000095">
    <property type="protein sequence ID" value="KWZ80236.1"/>
    <property type="molecule type" value="Genomic_DNA"/>
</dbReference>
<organism evidence="1 2">
    <name type="scientific">Heyndrickxia coagulans</name>
    <name type="common">Weizmannia coagulans</name>
    <dbReference type="NCBI Taxonomy" id="1398"/>
    <lineage>
        <taxon>Bacteria</taxon>
        <taxon>Bacillati</taxon>
        <taxon>Bacillota</taxon>
        <taxon>Bacilli</taxon>
        <taxon>Bacillales</taxon>
        <taxon>Bacillaceae</taxon>
        <taxon>Heyndrickxia</taxon>
    </lineage>
</organism>
<gene>
    <name evidence="1" type="ORF">HMPREF3213_02346</name>
</gene>
<evidence type="ECO:0000313" key="1">
    <source>
        <dbReference type="EMBL" id="KWZ80236.1"/>
    </source>
</evidence>
<dbReference type="Proteomes" id="UP000070376">
    <property type="component" value="Unassembled WGS sequence"/>
</dbReference>
<dbReference type="PATRIC" id="fig|1398.22.peg.2349"/>
<protein>
    <submittedName>
        <fullName evidence="1">Uncharacterized protein</fullName>
    </submittedName>
</protein>
<dbReference type="AlphaFoldDB" id="A0A133KL89"/>
<comment type="caution">
    <text evidence="1">The sequence shown here is derived from an EMBL/GenBank/DDBJ whole genome shotgun (WGS) entry which is preliminary data.</text>
</comment>
<accession>A0A133KL89</accession>